<proteinExistence type="predicted"/>
<comment type="caution">
    <text evidence="1">The sequence shown here is derived from an EMBL/GenBank/DDBJ whole genome shotgun (WGS) entry which is preliminary data.</text>
</comment>
<evidence type="ECO:0000313" key="2">
    <source>
        <dbReference type="Proteomes" id="UP001548189"/>
    </source>
</evidence>
<organism evidence="1 2">
    <name type="scientific">Aliikangiella maris</name>
    <dbReference type="NCBI Taxonomy" id="3162458"/>
    <lineage>
        <taxon>Bacteria</taxon>
        <taxon>Pseudomonadati</taxon>
        <taxon>Pseudomonadota</taxon>
        <taxon>Gammaproteobacteria</taxon>
        <taxon>Oceanospirillales</taxon>
        <taxon>Pleioneaceae</taxon>
        <taxon>Aliikangiella</taxon>
    </lineage>
</organism>
<protein>
    <submittedName>
        <fullName evidence="1">Uncharacterized protein</fullName>
    </submittedName>
</protein>
<name>A0ABV2BP27_9GAMM</name>
<accession>A0ABV2BP27</accession>
<gene>
    <name evidence="1" type="ORF">ABVT43_00960</name>
</gene>
<keyword evidence="2" id="KW-1185">Reference proteome</keyword>
<sequence length="100" mass="11235">MKKLIDLIENLGEQANFSAYSETEIAELLKAEDVSEQLIEALLNADQRVLAEMLDARPKIVAFLAPAEDDDADENEEQDEQDESEKENTQKSNQQARIVA</sequence>
<dbReference type="Proteomes" id="UP001548189">
    <property type="component" value="Unassembled WGS sequence"/>
</dbReference>
<evidence type="ECO:0000313" key="1">
    <source>
        <dbReference type="EMBL" id="MET1253685.1"/>
    </source>
</evidence>
<dbReference type="EMBL" id="JBEVCJ010000001">
    <property type="protein sequence ID" value="MET1253685.1"/>
    <property type="molecule type" value="Genomic_DNA"/>
</dbReference>
<reference evidence="1 2" key="1">
    <citation type="submission" date="2024-06" db="EMBL/GenBank/DDBJ databases">
        <authorList>
            <person name="Li F."/>
        </authorList>
    </citation>
    <scope>NUCLEOTIDE SEQUENCE [LARGE SCALE GENOMIC DNA]</scope>
    <source>
        <strain evidence="1 2">GXAS 311</strain>
    </source>
</reference>